<comment type="caution">
    <text evidence="3">The sequence shown here is derived from an EMBL/GenBank/DDBJ whole genome shotgun (WGS) entry which is preliminary data.</text>
</comment>
<feature type="region of interest" description="Disordered" evidence="1">
    <location>
        <begin position="213"/>
        <end position="238"/>
    </location>
</feature>
<evidence type="ECO:0000313" key="3">
    <source>
        <dbReference type="EMBL" id="GGU23293.1"/>
    </source>
</evidence>
<dbReference type="EMBL" id="BMTP01000002">
    <property type="protein sequence ID" value="GGU23293.1"/>
    <property type="molecule type" value="Genomic_DNA"/>
</dbReference>
<dbReference type="PANTHER" id="PTHR43682:SF1">
    <property type="entry name" value="LACTATE UTILIZATION PROTEIN C"/>
    <property type="match status" value="1"/>
</dbReference>
<dbReference type="InterPro" id="IPR037171">
    <property type="entry name" value="NagB/RpiA_transferase-like"/>
</dbReference>
<proteinExistence type="predicted"/>
<feature type="domain" description="LUD" evidence="2">
    <location>
        <begin position="44"/>
        <end position="209"/>
    </location>
</feature>
<dbReference type="SUPFAM" id="SSF100950">
    <property type="entry name" value="NagB/RpiA/CoA transferase-like"/>
    <property type="match status" value="1"/>
</dbReference>
<sequence>MNARERILGRVRAAVAGAPDAPEPARDYRTSHSPEDPAALLDLLHRNLAEYRARVHRATEAELPSLIARLLAGHGAASVAVPPGLPAAWLSVTEAEARHDTAERPLTAYALDATDAVVTTCALAIAETGTIVLDATEGQGRRALTLVPDLHICVVRAPAQVVASVPLALPRLDPARPSTWISGPSATSDIELDRVEGVHGPRTLEVVLVTQARPGTGRRRATPAGGAGAPEHRHMQPE</sequence>
<organism evidence="3 4">
    <name type="scientific">Streptomyces lavendofoliae</name>
    <dbReference type="NCBI Taxonomy" id="67314"/>
    <lineage>
        <taxon>Bacteria</taxon>
        <taxon>Bacillati</taxon>
        <taxon>Actinomycetota</taxon>
        <taxon>Actinomycetes</taxon>
        <taxon>Kitasatosporales</taxon>
        <taxon>Streptomycetaceae</taxon>
        <taxon>Streptomyces</taxon>
    </lineage>
</organism>
<dbReference type="RefSeq" id="WP_189548948.1">
    <property type="nucleotide sequence ID" value="NZ_BMTP01000002.1"/>
</dbReference>
<keyword evidence="4" id="KW-1185">Reference proteome</keyword>
<evidence type="ECO:0000313" key="4">
    <source>
        <dbReference type="Proteomes" id="UP000636661"/>
    </source>
</evidence>
<reference evidence="3" key="2">
    <citation type="submission" date="2020-09" db="EMBL/GenBank/DDBJ databases">
        <authorList>
            <person name="Sun Q."/>
            <person name="Ohkuma M."/>
        </authorList>
    </citation>
    <scope>NUCLEOTIDE SEQUENCE</scope>
    <source>
        <strain evidence="3">JCM 4391</strain>
    </source>
</reference>
<accession>A0A918M2R0</accession>
<evidence type="ECO:0000256" key="1">
    <source>
        <dbReference type="SAM" id="MobiDB-lite"/>
    </source>
</evidence>
<dbReference type="PANTHER" id="PTHR43682">
    <property type="entry name" value="LACTATE UTILIZATION PROTEIN C"/>
    <property type="match status" value="1"/>
</dbReference>
<dbReference type="AlphaFoldDB" id="A0A918M2R0"/>
<dbReference type="Pfam" id="PF02589">
    <property type="entry name" value="LUD_dom"/>
    <property type="match status" value="1"/>
</dbReference>
<name>A0A918M2R0_9ACTN</name>
<dbReference type="InterPro" id="IPR024185">
    <property type="entry name" value="FTHF_cligase-like_sf"/>
</dbReference>
<protein>
    <recommendedName>
        <fullName evidence="2">LUD domain-containing protein</fullName>
    </recommendedName>
</protein>
<dbReference type="Proteomes" id="UP000636661">
    <property type="component" value="Unassembled WGS sequence"/>
</dbReference>
<dbReference type="Gene3D" id="3.40.50.10420">
    <property type="entry name" value="NagB/RpiA/CoA transferase-like"/>
    <property type="match status" value="1"/>
</dbReference>
<gene>
    <name evidence="3" type="ORF">GCM10010274_07110</name>
</gene>
<dbReference type="InterPro" id="IPR003741">
    <property type="entry name" value="LUD_dom"/>
</dbReference>
<reference evidence="3" key="1">
    <citation type="journal article" date="2014" name="Int. J. Syst. Evol. Microbiol.">
        <title>Complete genome sequence of Corynebacterium casei LMG S-19264T (=DSM 44701T), isolated from a smear-ripened cheese.</title>
        <authorList>
            <consortium name="US DOE Joint Genome Institute (JGI-PGF)"/>
            <person name="Walter F."/>
            <person name="Albersmeier A."/>
            <person name="Kalinowski J."/>
            <person name="Ruckert C."/>
        </authorList>
    </citation>
    <scope>NUCLEOTIDE SEQUENCE</scope>
    <source>
        <strain evidence="3">JCM 4391</strain>
    </source>
</reference>
<evidence type="ECO:0000259" key="2">
    <source>
        <dbReference type="Pfam" id="PF02589"/>
    </source>
</evidence>